<dbReference type="PROSITE" id="PS50893">
    <property type="entry name" value="ABC_TRANSPORTER_2"/>
    <property type="match status" value="1"/>
</dbReference>
<dbReference type="PANTHER" id="PTHR42939:SF1">
    <property type="entry name" value="ABC TRANSPORTER ATP-BINDING PROTEIN ALBC-RELATED"/>
    <property type="match status" value="1"/>
</dbReference>
<dbReference type="InterPro" id="IPR027417">
    <property type="entry name" value="P-loop_NTPase"/>
</dbReference>
<name>A0A239L808_EKHLU</name>
<evidence type="ECO:0000256" key="2">
    <source>
        <dbReference type="ARBA" id="ARBA00022741"/>
    </source>
</evidence>
<dbReference type="InterPro" id="IPR003439">
    <property type="entry name" value="ABC_transporter-like_ATP-bd"/>
</dbReference>
<keyword evidence="3" id="KW-0067">ATP-binding</keyword>
<dbReference type="GO" id="GO:0005524">
    <property type="term" value="F:ATP binding"/>
    <property type="evidence" value="ECO:0007669"/>
    <property type="project" value="UniProtKB-KW"/>
</dbReference>
<keyword evidence="6" id="KW-1185">Reference proteome</keyword>
<protein>
    <submittedName>
        <fullName evidence="5">ABC transporter</fullName>
    </submittedName>
</protein>
<organism evidence="5 6">
    <name type="scientific">Ekhidna lutea</name>
    <dbReference type="NCBI Taxonomy" id="447679"/>
    <lineage>
        <taxon>Bacteria</taxon>
        <taxon>Pseudomonadati</taxon>
        <taxon>Bacteroidota</taxon>
        <taxon>Cytophagia</taxon>
        <taxon>Cytophagales</taxon>
        <taxon>Reichenbachiellaceae</taxon>
        <taxon>Ekhidna</taxon>
    </lineage>
</organism>
<evidence type="ECO:0000256" key="1">
    <source>
        <dbReference type="ARBA" id="ARBA00022448"/>
    </source>
</evidence>
<dbReference type="RefSeq" id="WP_089357704.1">
    <property type="nucleotide sequence ID" value="NZ_FZPD01000005.1"/>
</dbReference>
<dbReference type="AlphaFoldDB" id="A0A239L808"/>
<keyword evidence="2" id="KW-0547">Nucleotide-binding</keyword>
<dbReference type="PANTHER" id="PTHR42939">
    <property type="entry name" value="ABC TRANSPORTER ATP-BINDING PROTEIN ALBC-RELATED"/>
    <property type="match status" value="1"/>
</dbReference>
<dbReference type="InterPro" id="IPR051782">
    <property type="entry name" value="ABC_Transporter_VariousFunc"/>
</dbReference>
<dbReference type="Proteomes" id="UP000198393">
    <property type="component" value="Unassembled WGS sequence"/>
</dbReference>
<accession>A0A239L808</accession>
<feature type="domain" description="ABC transporter" evidence="4">
    <location>
        <begin position="3"/>
        <end position="192"/>
    </location>
</feature>
<reference evidence="5 6" key="1">
    <citation type="submission" date="2017-06" db="EMBL/GenBank/DDBJ databases">
        <authorList>
            <person name="Kim H.J."/>
            <person name="Triplett B.A."/>
        </authorList>
    </citation>
    <scope>NUCLEOTIDE SEQUENCE [LARGE SCALE GENOMIC DNA]</scope>
    <source>
        <strain evidence="5 6">DSM 19307</strain>
    </source>
</reference>
<dbReference type="SMART" id="SM00382">
    <property type="entry name" value="AAA"/>
    <property type="match status" value="1"/>
</dbReference>
<dbReference type="InterPro" id="IPR003593">
    <property type="entry name" value="AAA+_ATPase"/>
</dbReference>
<evidence type="ECO:0000313" key="6">
    <source>
        <dbReference type="Proteomes" id="UP000198393"/>
    </source>
</evidence>
<evidence type="ECO:0000313" key="5">
    <source>
        <dbReference type="EMBL" id="SNT26038.1"/>
    </source>
</evidence>
<gene>
    <name evidence="5" type="ORF">SAMN05421640_3012</name>
</gene>
<dbReference type="EMBL" id="FZPD01000005">
    <property type="protein sequence ID" value="SNT26038.1"/>
    <property type="molecule type" value="Genomic_DNA"/>
</dbReference>
<keyword evidence="1" id="KW-0813">Transport</keyword>
<dbReference type="OrthoDB" id="9808363at2"/>
<evidence type="ECO:0000259" key="4">
    <source>
        <dbReference type="PROSITE" id="PS50893"/>
    </source>
</evidence>
<sequence>MIIKGEDIGKKFGKTWIFRNQSFEFQSGDSVAITGKNGAGKSTLLQIIAGYLTPSNGKVLVDGVPIDESIHNACFIGPYTEIIEEFTLREFLQFHQKFKESIKSIEEMAESASLPLDKPIADFSTGMKQRTKLITAFFFENDLICMDEPTSNLDAEGFKWWKSSLSQLSNTLLIIASNDNEEIKQCSKQLNL</sequence>
<proteinExistence type="predicted"/>
<dbReference type="Gene3D" id="3.40.50.300">
    <property type="entry name" value="P-loop containing nucleotide triphosphate hydrolases"/>
    <property type="match status" value="1"/>
</dbReference>
<evidence type="ECO:0000256" key="3">
    <source>
        <dbReference type="ARBA" id="ARBA00022840"/>
    </source>
</evidence>
<dbReference type="GO" id="GO:0016887">
    <property type="term" value="F:ATP hydrolysis activity"/>
    <property type="evidence" value="ECO:0007669"/>
    <property type="project" value="InterPro"/>
</dbReference>
<dbReference type="Pfam" id="PF00005">
    <property type="entry name" value="ABC_tran"/>
    <property type="match status" value="1"/>
</dbReference>
<dbReference type="SUPFAM" id="SSF52540">
    <property type="entry name" value="P-loop containing nucleoside triphosphate hydrolases"/>
    <property type="match status" value="1"/>
</dbReference>